<keyword evidence="3" id="KW-1185">Reference proteome</keyword>
<feature type="domain" description="PDZ" evidence="1">
    <location>
        <begin position="32"/>
        <end position="72"/>
    </location>
</feature>
<dbReference type="InterPro" id="IPR036034">
    <property type="entry name" value="PDZ_sf"/>
</dbReference>
<dbReference type="Pfam" id="PF17820">
    <property type="entry name" value="PDZ_6"/>
    <property type="match status" value="1"/>
</dbReference>
<evidence type="ECO:0000313" key="3">
    <source>
        <dbReference type="Proteomes" id="UP000831796"/>
    </source>
</evidence>
<evidence type="ECO:0000313" key="2">
    <source>
        <dbReference type="EMBL" id="UOQ74621.1"/>
    </source>
</evidence>
<dbReference type="EMBL" id="CP095046">
    <property type="protein sequence ID" value="UOQ74621.1"/>
    <property type="molecule type" value="Genomic_DNA"/>
</dbReference>
<accession>A0A8T9QDY3</accession>
<dbReference type="SUPFAM" id="SSF50156">
    <property type="entry name" value="PDZ domain-like"/>
    <property type="match status" value="1"/>
</dbReference>
<gene>
    <name evidence="2" type="ORF">MUN79_12565</name>
</gene>
<dbReference type="AlphaFoldDB" id="A0A8T9QDY3"/>
<dbReference type="InterPro" id="IPR041489">
    <property type="entry name" value="PDZ_6"/>
</dbReference>
<evidence type="ECO:0000259" key="1">
    <source>
        <dbReference type="Pfam" id="PF17820"/>
    </source>
</evidence>
<dbReference type="Proteomes" id="UP000831796">
    <property type="component" value="Chromosome"/>
</dbReference>
<dbReference type="RefSeq" id="WP_244677960.1">
    <property type="nucleotide sequence ID" value="NZ_CP095046.1"/>
</dbReference>
<sequence>MRRVRAGQASLVSRLSFNPADSTASIGSTLVGSPLYQAGLDREDVLRKIDGQRLSSAKAVQELLAAHKPGDVVPVEYRTRGGIRTAQVTLAEDPTLEVVTNETAQKPVTKAMKKFRADWLSGKAK</sequence>
<reference evidence="2" key="1">
    <citation type="submission" date="2022-04" db="EMBL/GenBank/DDBJ databases">
        <title>Hymenobacter sp. isolated from the air.</title>
        <authorList>
            <person name="Won M."/>
            <person name="Lee C.-M."/>
            <person name="Woen H.-Y."/>
            <person name="Kwon S.-W."/>
        </authorList>
    </citation>
    <scope>NUCLEOTIDE SEQUENCE</scope>
    <source>
        <strain evidence="2">5116S-3</strain>
    </source>
</reference>
<protein>
    <submittedName>
        <fullName evidence="2">PDZ domain-containing protein</fullName>
    </submittedName>
</protein>
<dbReference type="Gene3D" id="2.30.42.10">
    <property type="match status" value="1"/>
</dbReference>
<name>A0A8T9QDY3_9BACT</name>
<proteinExistence type="predicted"/>
<organism evidence="2 3">
    <name type="scientific">Hymenobacter cellulosilyticus</name>
    <dbReference type="NCBI Taxonomy" id="2932248"/>
    <lineage>
        <taxon>Bacteria</taxon>
        <taxon>Pseudomonadati</taxon>
        <taxon>Bacteroidota</taxon>
        <taxon>Cytophagia</taxon>
        <taxon>Cytophagales</taxon>
        <taxon>Hymenobacteraceae</taxon>
        <taxon>Hymenobacter</taxon>
    </lineage>
</organism>
<dbReference type="KEGG" id="hcu:MUN79_12565"/>